<evidence type="ECO:0000259" key="1">
    <source>
        <dbReference type="Pfam" id="PF00903"/>
    </source>
</evidence>
<dbReference type="Gene3D" id="3.10.180.10">
    <property type="entry name" value="2,3-Dihydroxybiphenyl 1,2-Dioxygenase, domain 1"/>
    <property type="match status" value="1"/>
</dbReference>
<sequence>MQQLISIFEIPAIDFSRAKAFYQAILDIHIEDVDMDGVQMGLFAGDGQSVSGAVIKGAAYKPSADGVIVYLNGGSDLQVVLDKVAANDGKVVIPKTAIGPDMGFYAMFLDTEGNKLGVHSPG</sequence>
<dbReference type="OrthoDB" id="9804235at2"/>
<dbReference type="CDD" id="cd07247">
    <property type="entry name" value="SgaA_N_like"/>
    <property type="match status" value="1"/>
</dbReference>
<gene>
    <name evidence="2" type="ORF">CCY01nite_09560</name>
</gene>
<name>A0A512RG67_9BACT</name>
<proteinExistence type="predicted"/>
<keyword evidence="3" id="KW-1185">Reference proteome</keyword>
<dbReference type="Proteomes" id="UP000321436">
    <property type="component" value="Unassembled WGS sequence"/>
</dbReference>
<dbReference type="InterPro" id="IPR004360">
    <property type="entry name" value="Glyas_Fos-R_dOase_dom"/>
</dbReference>
<comment type="caution">
    <text evidence="2">The sequence shown here is derived from an EMBL/GenBank/DDBJ whole genome shotgun (WGS) entry which is preliminary data.</text>
</comment>
<organism evidence="2 3">
    <name type="scientific">Chitinophaga cymbidii</name>
    <dbReference type="NCBI Taxonomy" id="1096750"/>
    <lineage>
        <taxon>Bacteria</taxon>
        <taxon>Pseudomonadati</taxon>
        <taxon>Bacteroidota</taxon>
        <taxon>Chitinophagia</taxon>
        <taxon>Chitinophagales</taxon>
        <taxon>Chitinophagaceae</taxon>
        <taxon>Chitinophaga</taxon>
    </lineage>
</organism>
<dbReference type="AlphaFoldDB" id="A0A512RG67"/>
<dbReference type="RefSeq" id="WP_146858317.1">
    <property type="nucleotide sequence ID" value="NZ_BKAU01000001.1"/>
</dbReference>
<feature type="domain" description="Glyoxalase/fosfomycin resistance/dioxygenase" evidence="1">
    <location>
        <begin position="8"/>
        <end position="116"/>
    </location>
</feature>
<evidence type="ECO:0000313" key="2">
    <source>
        <dbReference type="EMBL" id="GEP94696.1"/>
    </source>
</evidence>
<dbReference type="PANTHER" id="PTHR33993">
    <property type="entry name" value="GLYOXALASE-RELATED"/>
    <property type="match status" value="1"/>
</dbReference>
<dbReference type="InterPro" id="IPR052164">
    <property type="entry name" value="Anthracycline_SecMetBiosynth"/>
</dbReference>
<dbReference type="PANTHER" id="PTHR33993:SF2">
    <property type="entry name" value="VOC DOMAIN-CONTAINING PROTEIN"/>
    <property type="match status" value="1"/>
</dbReference>
<dbReference type="Pfam" id="PF00903">
    <property type="entry name" value="Glyoxalase"/>
    <property type="match status" value="1"/>
</dbReference>
<dbReference type="SUPFAM" id="SSF54593">
    <property type="entry name" value="Glyoxalase/Bleomycin resistance protein/Dihydroxybiphenyl dioxygenase"/>
    <property type="match status" value="1"/>
</dbReference>
<dbReference type="EMBL" id="BKAU01000001">
    <property type="protein sequence ID" value="GEP94696.1"/>
    <property type="molecule type" value="Genomic_DNA"/>
</dbReference>
<evidence type="ECO:0000313" key="3">
    <source>
        <dbReference type="Proteomes" id="UP000321436"/>
    </source>
</evidence>
<protein>
    <recommendedName>
        <fullName evidence="1">Glyoxalase/fosfomycin resistance/dioxygenase domain-containing protein</fullName>
    </recommendedName>
</protein>
<reference evidence="2 3" key="1">
    <citation type="submission" date="2019-07" db="EMBL/GenBank/DDBJ databases">
        <title>Whole genome shotgun sequence of Chitinophaga cymbidii NBRC 109752.</title>
        <authorList>
            <person name="Hosoyama A."/>
            <person name="Uohara A."/>
            <person name="Ohji S."/>
            <person name="Ichikawa N."/>
        </authorList>
    </citation>
    <scope>NUCLEOTIDE SEQUENCE [LARGE SCALE GENOMIC DNA]</scope>
    <source>
        <strain evidence="2 3">NBRC 109752</strain>
    </source>
</reference>
<dbReference type="InterPro" id="IPR029068">
    <property type="entry name" value="Glyas_Bleomycin-R_OHBP_Dase"/>
</dbReference>
<accession>A0A512RG67</accession>